<dbReference type="Proteomes" id="UP000245768">
    <property type="component" value="Unassembled WGS sequence"/>
</dbReference>
<feature type="compositionally biased region" description="Low complexity" evidence="1">
    <location>
        <begin position="1568"/>
        <end position="1582"/>
    </location>
</feature>
<feature type="compositionally biased region" description="Basic and acidic residues" evidence="1">
    <location>
        <begin position="462"/>
        <end position="476"/>
    </location>
</feature>
<protein>
    <submittedName>
        <fullName evidence="2">Uncharacterized protein</fullName>
    </submittedName>
</protein>
<feature type="compositionally biased region" description="Low complexity" evidence="1">
    <location>
        <begin position="1805"/>
        <end position="1818"/>
    </location>
</feature>
<organism evidence="2 3">
    <name type="scientific">Acaromyces ingoldii</name>
    <dbReference type="NCBI Taxonomy" id="215250"/>
    <lineage>
        <taxon>Eukaryota</taxon>
        <taxon>Fungi</taxon>
        <taxon>Dikarya</taxon>
        <taxon>Basidiomycota</taxon>
        <taxon>Ustilaginomycotina</taxon>
        <taxon>Exobasidiomycetes</taxon>
        <taxon>Exobasidiales</taxon>
        <taxon>Cryptobasidiaceae</taxon>
        <taxon>Acaromyces</taxon>
    </lineage>
</organism>
<feature type="compositionally biased region" description="Basic residues" evidence="1">
    <location>
        <begin position="1583"/>
        <end position="1593"/>
    </location>
</feature>
<feature type="region of interest" description="Disordered" evidence="1">
    <location>
        <begin position="1337"/>
        <end position="1625"/>
    </location>
</feature>
<feature type="compositionally biased region" description="Basic and acidic residues" evidence="1">
    <location>
        <begin position="799"/>
        <end position="817"/>
    </location>
</feature>
<feature type="compositionally biased region" description="Low complexity" evidence="1">
    <location>
        <begin position="687"/>
        <end position="699"/>
    </location>
</feature>
<feature type="compositionally biased region" description="Low complexity" evidence="1">
    <location>
        <begin position="202"/>
        <end position="216"/>
    </location>
</feature>
<feature type="compositionally biased region" description="Low complexity" evidence="1">
    <location>
        <begin position="597"/>
        <end position="645"/>
    </location>
</feature>
<keyword evidence="3" id="KW-1185">Reference proteome</keyword>
<feature type="compositionally biased region" description="Low complexity" evidence="1">
    <location>
        <begin position="318"/>
        <end position="332"/>
    </location>
</feature>
<feature type="region of interest" description="Disordered" evidence="1">
    <location>
        <begin position="1750"/>
        <end position="1838"/>
    </location>
</feature>
<reference evidence="2 3" key="1">
    <citation type="journal article" date="2018" name="Mol. Biol. Evol.">
        <title>Broad Genomic Sampling Reveals a Smut Pathogenic Ancestry of the Fungal Clade Ustilaginomycotina.</title>
        <authorList>
            <person name="Kijpornyongpan T."/>
            <person name="Mondo S.J."/>
            <person name="Barry K."/>
            <person name="Sandor L."/>
            <person name="Lee J."/>
            <person name="Lipzen A."/>
            <person name="Pangilinan J."/>
            <person name="LaButti K."/>
            <person name="Hainaut M."/>
            <person name="Henrissat B."/>
            <person name="Grigoriev I.V."/>
            <person name="Spatafora J.W."/>
            <person name="Aime M.C."/>
        </authorList>
    </citation>
    <scope>NUCLEOTIDE SEQUENCE [LARGE SCALE GENOMIC DNA]</scope>
    <source>
        <strain evidence="2 3">MCA 4198</strain>
    </source>
</reference>
<feature type="compositionally biased region" description="Basic and acidic residues" evidence="1">
    <location>
        <begin position="552"/>
        <end position="568"/>
    </location>
</feature>
<sequence>METEPRTGDESPPVNGALPTPLNGATGQERREDATGAAVGPPPNGLEAAADGSGGEDAGLTAEDVATQAQVSQGSATAPDDVKAEEQSAADDAGERSVAAESATVEPTANGAIATADSAGTEAEAGTETGAAVAAAEASSGSAASPSSSTPTTLAGTALHPMQKKFTSLNVNKKFLEKASPTLPAAAALPSKQAVSSPQPPSRLSAISSASRLTSAKLSSGAKAQPAGWGVLSSASQGAAEPGGSPLPAQAASGSVSSPAVPAGVAATKNAPGAAPSPKLVTALAGSSANRSTSPRGAEGSRGSPSLRNAALTSTNRSTSPATGSSSGPSLAPWAKIKLDAAGATSAAPSRPGQRSSLVSDFPTAAEAARQKQEAERREKAQAAEAAAKAEAALQQLERFRGTSLGAGNHWDEMDDDALDDVVQFGDGTQYKVPLRSEREEEESRARGDDEEEEEEPTGPVSKEERFKDVSHDRSWPPRAPAPHSGPSEVAARPQLQARTSSHGNAAEAGAHARSLFNARSNKLETMAIRSGEGVSLDPLSPVERGSSFHSMHRDREMRPPHRREHQEVPTSASTAPVRAWGPLAQRQASLNPDAPKPVASAAAAAAATVSPPASTAASSIQSPPQQPAKAVSIATAAPAQASAVKSPTFAPFAARKGSVTERPSPFVPPKVEQPSAPEDRGAYDFPPARAPRIPRAEPNVPRPSPYGAAAQAPRSDAQIKSPTAAAAAAAGAPAPTANQREEMLSAAERARKRRMEEEEERAKEKERARAKAAAIEEKMRKAKEEEEAKKRQAAAEAAVRDEERRQRQRQEEERRAERQKRQREQAESATGRGGSGPKAGNETEQWRGRSSRDGPLDAAAVPKRLSRAGPGPSESPLNDLASRTNASRPSPKAQEAAPALLSPGDEAVSWRRSLPNQNLSAAPGSIPRSPSAVDPSQRPGQVTDQTGRADPTPKTLLQRPDRASTHQSPNQQRSPFAASGPMEGLDAVITRIKENTAPPTGPKADLGPNVPTGPRATASVRPPPQQQAVGARGPGRGARVEIVAPTDAGHQAAQAREREARLQQGSITTPVSVLKPASSRPALPPQKPEPEVTRTEVPMDPPPVWNRFKVGVKPSLPSKRLNKGQLKAQAQRVAAYKTDATAHNVYPLTWEPPIPTLSTRTLSRDDQFFPKKYRRGIVIANVSVPTETLVSVSPSKRGRNVAPERQEPVPPAVPAIETASSDAAKLDKSPVVVKMPKSSSNRRQQQSPQDSRPSDQAHWRANAAPLVPKQQPDSATTMAIPAISPPTAPASMRGQTISETGSSTMVNLPQTHSASLLAETTKGRRDSNSGVAFHPSVVARDSSTPSPVSFMVNSELETPGKKRADGFSLPARVSPSSAQSKTPALPSPGNVSAASTWGQGSLTFPVMEPSPSNAPDRDHIKNVWSLTNGQSTDGGRPTQNSLKGIADDFPSTMSLDIQDLRAEEGTSHPSSAVSDVGATRSNNGFPSMGLVQPRHNGFASMHSSPILGSPLSNAQGLDRSEEPHRQKQAKAQSLPSSRHESATHSPSTPNIHPSLGLDESQHQPSKHQAQQTTQYQPQPQHQHQHQHQHQQHQQHQQQQQQQHHHQSQHQQHPQQHHYPRRGSNAAGGVFAQQERGGARAAFSPYAYPNTLQNSYGGQGSFGSAMNPGYGGRGQSVQYGSYGNRVAMQHQQQQQQTQQAAMMGAGAFSGYRPPMAVSASSGWPLDSPQASAYATTSPTVSPAGSGGYANAGYPFHHQQQYHRPARSPMNQYAGGSGAFSSYRPSHNRGTSSSFQHHGAGGAGANAGADSGPTTSSAGTGTGAGSGAGTGAGSQSATGLHAQAKPFHYDPYRPYDPSSSTVW</sequence>
<feature type="compositionally biased region" description="Basic and acidic residues" evidence="1">
    <location>
        <begin position="369"/>
        <end position="382"/>
    </location>
</feature>
<feature type="region of interest" description="Disordered" evidence="1">
    <location>
        <begin position="530"/>
        <end position="1107"/>
    </location>
</feature>
<dbReference type="GeneID" id="37045254"/>
<feature type="region of interest" description="Disordered" evidence="1">
    <location>
        <begin position="405"/>
        <end position="514"/>
    </location>
</feature>
<accession>A0A316YVK5</accession>
<dbReference type="EMBL" id="KZ819634">
    <property type="protein sequence ID" value="PWN92794.1"/>
    <property type="molecule type" value="Genomic_DNA"/>
</dbReference>
<evidence type="ECO:0000313" key="3">
    <source>
        <dbReference type="Proteomes" id="UP000245768"/>
    </source>
</evidence>
<feature type="compositionally biased region" description="Polar residues" evidence="1">
    <location>
        <begin position="303"/>
        <end position="317"/>
    </location>
</feature>
<feature type="compositionally biased region" description="Gly residues" evidence="1">
    <location>
        <begin position="1819"/>
        <end position="1831"/>
    </location>
</feature>
<feature type="region of interest" description="Disordered" evidence="1">
    <location>
        <begin position="1"/>
        <end position="159"/>
    </location>
</feature>
<feature type="region of interest" description="Disordered" evidence="1">
    <location>
        <begin position="186"/>
        <end position="391"/>
    </location>
</feature>
<feature type="compositionally biased region" description="Polar residues" evidence="1">
    <location>
        <begin position="1425"/>
        <end position="1443"/>
    </location>
</feature>
<feature type="compositionally biased region" description="Basic and acidic residues" evidence="1">
    <location>
        <begin position="755"/>
        <end position="791"/>
    </location>
</feature>
<name>A0A316YVK5_9BASI</name>
<feature type="compositionally biased region" description="Polar residues" evidence="1">
    <location>
        <begin position="1778"/>
        <end position="1795"/>
    </location>
</feature>
<feature type="compositionally biased region" description="Basic and acidic residues" evidence="1">
    <location>
        <begin position="435"/>
        <end position="448"/>
    </location>
</feature>
<feature type="compositionally biased region" description="Polar residues" evidence="1">
    <location>
        <begin position="67"/>
        <end position="76"/>
    </location>
</feature>
<feature type="compositionally biased region" description="Polar residues" evidence="1">
    <location>
        <begin position="285"/>
        <end position="295"/>
    </location>
</feature>
<feature type="compositionally biased region" description="Polar residues" evidence="1">
    <location>
        <begin position="1390"/>
        <end position="1403"/>
    </location>
</feature>
<feature type="compositionally biased region" description="Low complexity" evidence="1">
    <location>
        <begin position="248"/>
        <end position="267"/>
    </location>
</feature>
<feature type="compositionally biased region" description="Polar residues" evidence="1">
    <location>
        <begin position="1468"/>
        <end position="1486"/>
    </location>
</feature>
<gene>
    <name evidence="2" type="ORF">FA10DRAFT_276800</name>
</gene>
<proteinExistence type="predicted"/>
<dbReference type="STRING" id="215250.A0A316YVK5"/>
<feature type="compositionally biased region" description="Polar residues" evidence="1">
    <location>
        <begin position="1342"/>
        <end position="1357"/>
    </location>
</feature>
<dbReference type="RefSeq" id="XP_025379992.1">
    <property type="nucleotide sequence ID" value="XM_025523338.1"/>
</dbReference>
<feature type="compositionally biased region" description="Low complexity" evidence="1">
    <location>
        <begin position="1230"/>
        <end position="1252"/>
    </location>
</feature>
<evidence type="ECO:0000313" key="2">
    <source>
        <dbReference type="EMBL" id="PWN92794.1"/>
    </source>
</evidence>
<feature type="region of interest" description="Disordered" evidence="1">
    <location>
        <begin position="1192"/>
        <end position="1258"/>
    </location>
</feature>
<dbReference type="OrthoDB" id="2504896at2759"/>
<feature type="compositionally biased region" description="Polar residues" evidence="1">
    <location>
        <begin position="966"/>
        <end position="975"/>
    </location>
</feature>
<feature type="compositionally biased region" description="Low complexity" evidence="1">
    <location>
        <begin position="114"/>
        <end position="158"/>
    </location>
</feature>
<evidence type="ECO:0000256" key="1">
    <source>
        <dbReference type="SAM" id="MobiDB-lite"/>
    </source>
</evidence>
<feature type="compositionally biased region" description="Low complexity" evidence="1">
    <location>
        <begin position="723"/>
        <end position="738"/>
    </location>
</feature>
<dbReference type="InParanoid" id="A0A316YVK5"/>
<feature type="compositionally biased region" description="Basic and acidic residues" evidence="1">
    <location>
        <begin position="845"/>
        <end position="856"/>
    </location>
</feature>